<proteinExistence type="predicted"/>
<dbReference type="KEGG" id="lgi:LOTGIDRAFT_154811"/>
<gene>
    <name evidence="1" type="ORF">LOTGIDRAFT_154811</name>
</gene>
<dbReference type="CTD" id="20236412"/>
<name>V4BEJ6_LOTGI</name>
<dbReference type="HOGENOM" id="CLU_2064113_0_0_1"/>
<evidence type="ECO:0000313" key="2">
    <source>
        <dbReference type="Proteomes" id="UP000030746"/>
    </source>
</evidence>
<keyword evidence="2" id="KW-1185">Reference proteome</keyword>
<protein>
    <submittedName>
        <fullName evidence="1">Uncharacterized protein</fullName>
    </submittedName>
</protein>
<accession>V4BEJ6</accession>
<reference evidence="1 2" key="1">
    <citation type="journal article" date="2013" name="Nature">
        <title>Insights into bilaterian evolution from three spiralian genomes.</title>
        <authorList>
            <person name="Simakov O."/>
            <person name="Marletaz F."/>
            <person name="Cho S.J."/>
            <person name="Edsinger-Gonzales E."/>
            <person name="Havlak P."/>
            <person name="Hellsten U."/>
            <person name="Kuo D.H."/>
            <person name="Larsson T."/>
            <person name="Lv J."/>
            <person name="Arendt D."/>
            <person name="Savage R."/>
            <person name="Osoegawa K."/>
            <person name="de Jong P."/>
            <person name="Grimwood J."/>
            <person name="Chapman J.A."/>
            <person name="Shapiro H."/>
            <person name="Aerts A."/>
            <person name="Otillar R.P."/>
            <person name="Terry A.Y."/>
            <person name="Boore J.L."/>
            <person name="Grigoriev I.V."/>
            <person name="Lindberg D.R."/>
            <person name="Seaver E.C."/>
            <person name="Weisblat D.A."/>
            <person name="Putnam N.H."/>
            <person name="Rokhsar D.S."/>
        </authorList>
    </citation>
    <scope>NUCLEOTIDE SEQUENCE [LARGE SCALE GENOMIC DNA]</scope>
</reference>
<dbReference type="GeneID" id="20236412"/>
<sequence length="119" mass="13541">MYLKIQSFIQNSIQCKHAYWNDLHNTMTGINAKSTAGFKKGEVNFNDVGDMKQKALAEDKVKNNAKMIWVSCMITCFETPSVSLISHILPQSNNSNYEKSLDLFKGRSDLMLSTHTIYK</sequence>
<organism evidence="1 2">
    <name type="scientific">Lottia gigantea</name>
    <name type="common">Giant owl limpet</name>
    <dbReference type="NCBI Taxonomy" id="225164"/>
    <lineage>
        <taxon>Eukaryota</taxon>
        <taxon>Metazoa</taxon>
        <taxon>Spiralia</taxon>
        <taxon>Lophotrochozoa</taxon>
        <taxon>Mollusca</taxon>
        <taxon>Gastropoda</taxon>
        <taxon>Patellogastropoda</taxon>
        <taxon>Lottioidea</taxon>
        <taxon>Lottiidae</taxon>
        <taxon>Lottia</taxon>
    </lineage>
</organism>
<dbReference type="Proteomes" id="UP000030746">
    <property type="component" value="Unassembled WGS sequence"/>
</dbReference>
<evidence type="ECO:0000313" key="1">
    <source>
        <dbReference type="EMBL" id="ESO87314.1"/>
    </source>
</evidence>
<dbReference type="AlphaFoldDB" id="V4BEJ6"/>
<dbReference type="EMBL" id="KB202953">
    <property type="protein sequence ID" value="ESO87314.1"/>
    <property type="molecule type" value="Genomic_DNA"/>
</dbReference>
<dbReference type="RefSeq" id="XP_009062257.1">
    <property type="nucleotide sequence ID" value="XM_009064009.1"/>
</dbReference>